<accession>A0AAV4S9G8</accession>
<proteinExistence type="predicted"/>
<gene>
    <name evidence="1" type="primary">AVEN_211154_1</name>
    <name evidence="1" type="ORF">CDAR_533811</name>
</gene>
<dbReference type="Proteomes" id="UP001054837">
    <property type="component" value="Unassembled WGS sequence"/>
</dbReference>
<comment type="caution">
    <text evidence="1">The sequence shown here is derived from an EMBL/GenBank/DDBJ whole genome shotgun (WGS) entry which is preliminary data.</text>
</comment>
<dbReference type="EMBL" id="BPLQ01007314">
    <property type="protein sequence ID" value="GIY29432.1"/>
    <property type="molecule type" value="Genomic_DNA"/>
</dbReference>
<dbReference type="AlphaFoldDB" id="A0AAV4S9G8"/>
<reference evidence="1 2" key="1">
    <citation type="submission" date="2021-06" db="EMBL/GenBank/DDBJ databases">
        <title>Caerostris darwini draft genome.</title>
        <authorList>
            <person name="Kono N."/>
            <person name="Arakawa K."/>
        </authorList>
    </citation>
    <scope>NUCLEOTIDE SEQUENCE [LARGE SCALE GENOMIC DNA]</scope>
</reference>
<evidence type="ECO:0000313" key="1">
    <source>
        <dbReference type="EMBL" id="GIY29432.1"/>
    </source>
</evidence>
<name>A0AAV4S9G8_9ARAC</name>
<keyword evidence="2" id="KW-1185">Reference proteome</keyword>
<sequence length="174" mass="19854">MFLCETNDKISEQEPTVKSFTRTGVIDHNNLLETGYPFAAQFIPHWTFQPRKQKTPNLGSLRQRPLFYLYSKCKQANGVPDKAVSLQHLDLYTAAKRPISQITLNSWLSSAQILNRPPFARLLGDLFTQVRGNQSITFNAACFCEIDTHLFPLLVGLHECITLNNRSLNKEIFI</sequence>
<protein>
    <submittedName>
        <fullName evidence="1">Uncharacterized protein</fullName>
    </submittedName>
</protein>
<organism evidence="1 2">
    <name type="scientific">Caerostris darwini</name>
    <dbReference type="NCBI Taxonomy" id="1538125"/>
    <lineage>
        <taxon>Eukaryota</taxon>
        <taxon>Metazoa</taxon>
        <taxon>Ecdysozoa</taxon>
        <taxon>Arthropoda</taxon>
        <taxon>Chelicerata</taxon>
        <taxon>Arachnida</taxon>
        <taxon>Araneae</taxon>
        <taxon>Araneomorphae</taxon>
        <taxon>Entelegynae</taxon>
        <taxon>Araneoidea</taxon>
        <taxon>Araneidae</taxon>
        <taxon>Caerostris</taxon>
    </lineage>
</organism>
<evidence type="ECO:0000313" key="2">
    <source>
        <dbReference type="Proteomes" id="UP001054837"/>
    </source>
</evidence>